<dbReference type="InterPro" id="IPR020103">
    <property type="entry name" value="PsdUridine_synth_cat_dom_sf"/>
</dbReference>
<dbReference type="EMBL" id="NDWU01000033">
    <property type="protein sequence ID" value="PUA31013.1"/>
    <property type="molecule type" value="Genomic_DNA"/>
</dbReference>
<organism evidence="3 4">
    <name type="scientific">Candidatus Terraquivivens tikiterensis</name>
    <dbReference type="NCBI Taxonomy" id="1980982"/>
    <lineage>
        <taxon>Archaea</taxon>
        <taxon>Nitrososphaerota</taxon>
        <taxon>Candidatus Wolframiiraptoraceae</taxon>
        <taxon>Candidatus Terraquivivens</taxon>
    </lineage>
</organism>
<dbReference type="GO" id="GO:0009982">
    <property type="term" value="F:pseudouridine synthase activity"/>
    <property type="evidence" value="ECO:0007669"/>
    <property type="project" value="InterPro"/>
</dbReference>
<dbReference type="PANTHER" id="PTHR23127">
    <property type="entry name" value="CENTROMERE/MICROTUBULE BINDING PROTEIN CBF5"/>
    <property type="match status" value="1"/>
</dbReference>
<dbReference type="GO" id="GO:0000495">
    <property type="term" value="P:box H/ACA sno(s)RNA 3'-end processing"/>
    <property type="evidence" value="ECO:0007669"/>
    <property type="project" value="TreeGrafter"/>
</dbReference>
<name>A0A2R7Y0N3_9ARCH</name>
<sequence length="135" mass="15312">METGKEYVCLMRLHGDVSDERLLEAVKLFTGQIYQVPPVRSSVARKPRIRTIYSAEVIERNGRDVLMRVACSGGTYIRKYCYDLGLYLGCGAHMQELRRIRAGPYEEGSSVTVLDVYEAVKLYKEGGEERALRSV</sequence>
<dbReference type="Gene3D" id="3.30.2350.10">
    <property type="entry name" value="Pseudouridine synthase"/>
    <property type="match status" value="1"/>
</dbReference>
<evidence type="ECO:0000313" key="3">
    <source>
        <dbReference type="EMBL" id="PUA31013.1"/>
    </source>
</evidence>
<dbReference type="GO" id="GO:0031118">
    <property type="term" value="P:rRNA pseudouridine synthesis"/>
    <property type="evidence" value="ECO:0007669"/>
    <property type="project" value="TreeGrafter"/>
</dbReference>
<comment type="caution">
    <text evidence="3">The sequence shown here is derived from an EMBL/GenBank/DDBJ whole genome shotgun (WGS) entry which is preliminary data.</text>
</comment>
<feature type="domain" description="tRNA pseudouridylate synthase B C-terminal" evidence="2">
    <location>
        <begin position="78"/>
        <end position="135"/>
    </location>
</feature>
<proteinExistence type="predicted"/>
<gene>
    <name evidence="3" type="ORF">B9J98_08235</name>
</gene>
<feature type="non-terminal residue" evidence="3">
    <location>
        <position position="135"/>
    </location>
</feature>
<reference evidence="3 4" key="1">
    <citation type="submission" date="2017-04" db="EMBL/GenBank/DDBJ databases">
        <title>Draft Aigarchaeota genome from a New Zealand hot spring.</title>
        <authorList>
            <person name="Reysenbach A.-L."/>
            <person name="Donaho J.A."/>
            <person name="Gerhart J."/>
            <person name="Kelley J.F."/>
            <person name="Kouba K."/>
            <person name="Podar M."/>
            <person name="Stott M."/>
        </authorList>
    </citation>
    <scope>NUCLEOTIDE SEQUENCE [LARGE SCALE GENOMIC DNA]</scope>
    <source>
        <strain evidence="3">NZ13_MG1</strain>
    </source>
</reference>
<dbReference type="AlphaFoldDB" id="A0A2R7Y0N3"/>
<dbReference type="InterPro" id="IPR002501">
    <property type="entry name" value="PsdUridine_synth_N"/>
</dbReference>
<dbReference type="PANTHER" id="PTHR23127:SF0">
    <property type="entry name" value="H_ACA RIBONUCLEOPROTEIN COMPLEX SUBUNIT DKC1"/>
    <property type="match status" value="1"/>
</dbReference>
<dbReference type="GO" id="GO:0031120">
    <property type="term" value="P:snRNA pseudouridine synthesis"/>
    <property type="evidence" value="ECO:0007669"/>
    <property type="project" value="TreeGrafter"/>
</dbReference>
<protein>
    <submittedName>
        <fullName evidence="3">tRNA pseudouridine(55) synthase TruB</fullName>
    </submittedName>
</protein>
<dbReference type="GO" id="GO:1990481">
    <property type="term" value="P:mRNA pseudouridine synthesis"/>
    <property type="evidence" value="ECO:0007669"/>
    <property type="project" value="TreeGrafter"/>
</dbReference>
<evidence type="ECO:0000259" key="1">
    <source>
        <dbReference type="Pfam" id="PF01509"/>
    </source>
</evidence>
<evidence type="ECO:0000259" key="2">
    <source>
        <dbReference type="Pfam" id="PF16198"/>
    </source>
</evidence>
<dbReference type="InterPro" id="IPR032819">
    <property type="entry name" value="TruB_C"/>
</dbReference>
<feature type="domain" description="Pseudouridine synthase II N-terminal" evidence="1">
    <location>
        <begin position="16"/>
        <end position="77"/>
    </location>
</feature>
<dbReference type="GO" id="GO:0003723">
    <property type="term" value="F:RNA binding"/>
    <property type="evidence" value="ECO:0007669"/>
    <property type="project" value="InterPro"/>
</dbReference>
<dbReference type="InterPro" id="IPR004802">
    <property type="entry name" value="tRNA_PsdUridine_synth_B_fam"/>
</dbReference>
<accession>A0A2R7Y0N3</accession>
<dbReference type="SUPFAM" id="SSF55120">
    <property type="entry name" value="Pseudouridine synthase"/>
    <property type="match status" value="1"/>
</dbReference>
<dbReference type="Pfam" id="PF01509">
    <property type="entry name" value="TruB_N"/>
    <property type="match status" value="1"/>
</dbReference>
<evidence type="ECO:0000313" key="4">
    <source>
        <dbReference type="Proteomes" id="UP000244066"/>
    </source>
</evidence>
<dbReference type="Pfam" id="PF16198">
    <property type="entry name" value="TruB_C_2"/>
    <property type="match status" value="1"/>
</dbReference>
<dbReference type="Proteomes" id="UP000244066">
    <property type="component" value="Unassembled WGS sequence"/>
</dbReference>